<sequence length="35" mass="3794">TPVAPSNPVVDYASQKGLPRPTIDKLQAFVLPIFN</sequence>
<reference evidence="1" key="1">
    <citation type="journal article" date="2014" name="Front. Microbiol.">
        <title>High frequency of phylogenetically diverse reductive dehalogenase-homologous genes in deep subseafloor sedimentary metagenomes.</title>
        <authorList>
            <person name="Kawai M."/>
            <person name="Futagami T."/>
            <person name="Toyoda A."/>
            <person name="Takaki Y."/>
            <person name="Nishi S."/>
            <person name="Hori S."/>
            <person name="Arai W."/>
            <person name="Tsubouchi T."/>
            <person name="Morono Y."/>
            <person name="Uchiyama I."/>
            <person name="Ito T."/>
            <person name="Fujiyama A."/>
            <person name="Inagaki F."/>
            <person name="Takami H."/>
        </authorList>
    </citation>
    <scope>NUCLEOTIDE SEQUENCE</scope>
    <source>
        <strain evidence="1">Expedition CK06-06</strain>
    </source>
</reference>
<accession>X1QPS3</accession>
<gene>
    <name evidence="1" type="ORF">S06H3_65614</name>
</gene>
<comment type="caution">
    <text evidence="1">The sequence shown here is derived from an EMBL/GenBank/DDBJ whole genome shotgun (WGS) entry which is preliminary data.</text>
</comment>
<feature type="non-terminal residue" evidence="1">
    <location>
        <position position="1"/>
    </location>
</feature>
<organism evidence="1">
    <name type="scientific">marine sediment metagenome</name>
    <dbReference type="NCBI Taxonomy" id="412755"/>
    <lineage>
        <taxon>unclassified sequences</taxon>
        <taxon>metagenomes</taxon>
        <taxon>ecological metagenomes</taxon>
    </lineage>
</organism>
<dbReference type="AlphaFoldDB" id="X1QPS3"/>
<evidence type="ECO:0000313" key="1">
    <source>
        <dbReference type="EMBL" id="GAI70512.1"/>
    </source>
</evidence>
<proteinExistence type="predicted"/>
<name>X1QPS3_9ZZZZ</name>
<dbReference type="EMBL" id="BARV01044261">
    <property type="protein sequence ID" value="GAI70512.1"/>
    <property type="molecule type" value="Genomic_DNA"/>
</dbReference>
<protein>
    <submittedName>
        <fullName evidence="1">Uncharacterized protein</fullName>
    </submittedName>
</protein>